<protein>
    <submittedName>
        <fullName evidence="6">TetR/AcrR family transcriptional regulator</fullName>
    </submittedName>
</protein>
<evidence type="ECO:0000256" key="2">
    <source>
        <dbReference type="ARBA" id="ARBA00023125"/>
    </source>
</evidence>
<keyword evidence="1" id="KW-0805">Transcription regulation</keyword>
<evidence type="ECO:0000256" key="1">
    <source>
        <dbReference type="ARBA" id="ARBA00023015"/>
    </source>
</evidence>
<dbReference type="Gene3D" id="1.10.357.10">
    <property type="entry name" value="Tetracycline Repressor, domain 2"/>
    <property type="match status" value="1"/>
</dbReference>
<evidence type="ECO:0000259" key="5">
    <source>
        <dbReference type="PROSITE" id="PS50977"/>
    </source>
</evidence>
<dbReference type="Pfam" id="PF00440">
    <property type="entry name" value="TetR_N"/>
    <property type="match status" value="1"/>
</dbReference>
<dbReference type="SUPFAM" id="SSF46689">
    <property type="entry name" value="Homeodomain-like"/>
    <property type="match status" value="1"/>
</dbReference>
<sequence>MPRISAGSVEEHREQVHQRVFDALATLLGERSLDAISMAQLAAAAGLGRTAIYHHFPDKEAVVVAFASHETSRYLEGLRAGLADVEGPVERFRVYVRHQLEAGQQFHMGLGSQLYAALSRDSMLAIRDHVVEVEQVLRDLLADGVASGDFTVEDEAATMSLVHACLSPRTLPPDAVERFVLRALGSSHPPG</sequence>
<dbReference type="PRINTS" id="PR00455">
    <property type="entry name" value="HTHTETR"/>
</dbReference>
<dbReference type="InterPro" id="IPR001647">
    <property type="entry name" value="HTH_TetR"/>
</dbReference>
<organism evidence="6 7">
    <name type="scientific">Nocardioides plantarum</name>
    <dbReference type="NCBI Taxonomy" id="29299"/>
    <lineage>
        <taxon>Bacteria</taxon>
        <taxon>Bacillati</taxon>
        <taxon>Actinomycetota</taxon>
        <taxon>Actinomycetes</taxon>
        <taxon>Propionibacteriales</taxon>
        <taxon>Nocardioidaceae</taxon>
        <taxon>Nocardioides</taxon>
    </lineage>
</organism>
<evidence type="ECO:0000313" key="7">
    <source>
        <dbReference type="Proteomes" id="UP001589750"/>
    </source>
</evidence>
<keyword evidence="7" id="KW-1185">Reference proteome</keyword>
<evidence type="ECO:0000256" key="3">
    <source>
        <dbReference type="ARBA" id="ARBA00023163"/>
    </source>
</evidence>
<dbReference type="InterPro" id="IPR009057">
    <property type="entry name" value="Homeodomain-like_sf"/>
</dbReference>
<dbReference type="PANTHER" id="PTHR30055:SF234">
    <property type="entry name" value="HTH-TYPE TRANSCRIPTIONAL REGULATOR BETI"/>
    <property type="match status" value="1"/>
</dbReference>
<name>A0ABV5K929_9ACTN</name>
<evidence type="ECO:0000313" key="6">
    <source>
        <dbReference type="EMBL" id="MFB9312583.1"/>
    </source>
</evidence>
<proteinExistence type="predicted"/>
<keyword evidence="3" id="KW-0804">Transcription</keyword>
<dbReference type="RefSeq" id="WP_140007608.1">
    <property type="nucleotide sequence ID" value="NZ_JBHMDG010000007.1"/>
</dbReference>
<comment type="caution">
    <text evidence="6">The sequence shown here is derived from an EMBL/GenBank/DDBJ whole genome shotgun (WGS) entry which is preliminary data.</text>
</comment>
<dbReference type="PROSITE" id="PS50977">
    <property type="entry name" value="HTH_TETR_2"/>
    <property type="match status" value="1"/>
</dbReference>
<dbReference type="Pfam" id="PF17935">
    <property type="entry name" value="TetR_C_27"/>
    <property type="match status" value="1"/>
</dbReference>
<dbReference type="Proteomes" id="UP001589750">
    <property type="component" value="Unassembled WGS sequence"/>
</dbReference>
<dbReference type="PROSITE" id="PS01081">
    <property type="entry name" value="HTH_TETR_1"/>
    <property type="match status" value="1"/>
</dbReference>
<feature type="DNA-binding region" description="H-T-H motif" evidence="4">
    <location>
        <begin position="37"/>
        <end position="56"/>
    </location>
</feature>
<evidence type="ECO:0000256" key="4">
    <source>
        <dbReference type="PROSITE-ProRule" id="PRU00335"/>
    </source>
</evidence>
<feature type="domain" description="HTH tetR-type" evidence="5">
    <location>
        <begin position="14"/>
        <end position="74"/>
    </location>
</feature>
<gene>
    <name evidence="6" type="ORF">ACFFRI_05955</name>
</gene>
<accession>A0ABV5K929</accession>
<dbReference type="InterPro" id="IPR036271">
    <property type="entry name" value="Tet_transcr_reg_TetR-rel_C_sf"/>
</dbReference>
<dbReference type="SUPFAM" id="SSF48498">
    <property type="entry name" value="Tetracyclin repressor-like, C-terminal domain"/>
    <property type="match status" value="1"/>
</dbReference>
<reference evidence="6 7" key="1">
    <citation type="submission" date="2024-09" db="EMBL/GenBank/DDBJ databases">
        <authorList>
            <person name="Sun Q."/>
            <person name="Mori K."/>
        </authorList>
    </citation>
    <scope>NUCLEOTIDE SEQUENCE [LARGE SCALE GENOMIC DNA]</scope>
    <source>
        <strain evidence="6 7">JCM 9626</strain>
    </source>
</reference>
<dbReference type="InterPro" id="IPR023772">
    <property type="entry name" value="DNA-bd_HTH_TetR-type_CS"/>
</dbReference>
<dbReference type="EMBL" id="JBHMDG010000007">
    <property type="protein sequence ID" value="MFB9312583.1"/>
    <property type="molecule type" value="Genomic_DNA"/>
</dbReference>
<dbReference type="InterPro" id="IPR050109">
    <property type="entry name" value="HTH-type_TetR-like_transc_reg"/>
</dbReference>
<dbReference type="InterPro" id="IPR041478">
    <property type="entry name" value="TetR_C_27"/>
</dbReference>
<keyword evidence="2 4" id="KW-0238">DNA-binding</keyword>
<dbReference type="PANTHER" id="PTHR30055">
    <property type="entry name" value="HTH-TYPE TRANSCRIPTIONAL REGULATOR RUTR"/>
    <property type="match status" value="1"/>
</dbReference>